<proteinExistence type="inferred from homology"/>
<reference evidence="3" key="1">
    <citation type="submission" date="2017-05" db="EMBL/GenBank/DDBJ databases">
        <authorList>
            <person name="Imhoff J.F."/>
            <person name="Rahn T."/>
            <person name="Kuenzel S."/>
            <person name="Neulinger S.C."/>
        </authorList>
    </citation>
    <scope>NUCLEOTIDE SEQUENCE</scope>
    <source>
        <strain evidence="3">LMG 28126</strain>
    </source>
</reference>
<sequence>MYSKIIVPVALGGTGVGRGLVERARALLDRGGAIVLVHVMEPLPPYLAATLPREQLAGRRRDVLRKLESLGAGAGKVSVDYDIREGNAPSKILAAAQDHAADLILIGSHVPGFSDYFLGSTAARVVRHAQCSVLVER</sequence>
<keyword evidence="4" id="KW-1185">Reference proteome</keyword>
<dbReference type="RefSeq" id="WP_201158016.1">
    <property type="nucleotide sequence ID" value="NZ_NHSD01000296.1"/>
</dbReference>
<dbReference type="AlphaFoldDB" id="A0A934TLZ8"/>
<reference evidence="3" key="2">
    <citation type="journal article" date="2020" name="Microorganisms">
        <title>Osmotic Adaptation and Compatible Solute Biosynthesis of Phototrophic Bacteria as Revealed from Genome Analyses.</title>
        <authorList>
            <person name="Imhoff J.F."/>
            <person name="Rahn T."/>
            <person name="Kunzel S."/>
            <person name="Keller A."/>
            <person name="Neulinger S.C."/>
        </authorList>
    </citation>
    <scope>NUCLEOTIDE SEQUENCE</scope>
    <source>
        <strain evidence="3">LMG 28126</strain>
    </source>
</reference>
<organism evidence="3 4">
    <name type="scientific">Rhodobaculum claviforme</name>
    <dbReference type="NCBI Taxonomy" id="1549854"/>
    <lineage>
        <taxon>Bacteria</taxon>
        <taxon>Pseudomonadati</taxon>
        <taxon>Pseudomonadota</taxon>
        <taxon>Alphaproteobacteria</taxon>
        <taxon>Rhodobacterales</taxon>
        <taxon>Paracoccaceae</taxon>
        <taxon>Rhodobaculum</taxon>
    </lineage>
</organism>
<protein>
    <recommendedName>
        <fullName evidence="2">UspA domain-containing protein</fullName>
    </recommendedName>
</protein>
<dbReference type="InterPro" id="IPR014729">
    <property type="entry name" value="Rossmann-like_a/b/a_fold"/>
</dbReference>
<dbReference type="InterPro" id="IPR006016">
    <property type="entry name" value="UspA"/>
</dbReference>
<gene>
    <name evidence="3" type="ORF">CCR87_13155</name>
</gene>
<name>A0A934TLZ8_9RHOB</name>
<dbReference type="Gene3D" id="3.40.50.620">
    <property type="entry name" value="HUPs"/>
    <property type="match status" value="1"/>
</dbReference>
<accession>A0A934TLZ8</accession>
<dbReference type="InterPro" id="IPR006015">
    <property type="entry name" value="Universal_stress_UspA"/>
</dbReference>
<dbReference type="Pfam" id="PF00582">
    <property type="entry name" value="Usp"/>
    <property type="match status" value="1"/>
</dbReference>
<comment type="similarity">
    <text evidence="1">Belongs to the universal stress protein A family.</text>
</comment>
<dbReference type="Proteomes" id="UP000706333">
    <property type="component" value="Unassembled WGS sequence"/>
</dbReference>
<evidence type="ECO:0000256" key="1">
    <source>
        <dbReference type="ARBA" id="ARBA00008791"/>
    </source>
</evidence>
<dbReference type="PRINTS" id="PR01438">
    <property type="entry name" value="UNVRSLSTRESS"/>
</dbReference>
<dbReference type="EMBL" id="NHSD01000296">
    <property type="protein sequence ID" value="MBK5928270.1"/>
    <property type="molecule type" value="Genomic_DNA"/>
</dbReference>
<comment type="caution">
    <text evidence="3">The sequence shown here is derived from an EMBL/GenBank/DDBJ whole genome shotgun (WGS) entry which is preliminary data.</text>
</comment>
<dbReference type="PANTHER" id="PTHR46268">
    <property type="entry name" value="STRESS RESPONSE PROTEIN NHAX"/>
    <property type="match status" value="1"/>
</dbReference>
<evidence type="ECO:0000313" key="3">
    <source>
        <dbReference type="EMBL" id="MBK5928270.1"/>
    </source>
</evidence>
<evidence type="ECO:0000259" key="2">
    <source>
        <dbReference type="Pfam" id="PF00582"/>
    </source>
</evidence>
<dbReference type="CDD" id="cd00293">
    <property type="entry name" value="USP-like"/>
    <property type="match status" value="1"/>
</dbReference>
<dbReference type="PANTHER" id="PTHR46268:SF6">
    <property type="entry name" value="UNIVERSAL STRESS PROTEIN UP12"/>
    <property type="match status" value="1"/>
</dbReference>
<feature type="domain" description="UspA" evidence="2">
    <location>
        <begin position="1"/>
        <end position="135"/>
    </location>
</feature>
<evidence type="ECO:0000313" key="4">
    <source>
        <dbReference type="Proteomes" id="UP000706333"/>
    </source>
</evidence>
<dbReference type="SUPFAM" id="SSF52402">
    <property type="entry name" value="Adenine nucleotide alpha hydrolases-like"/>
    <property type="match status" value="1"/>
</dbReference>